<dbReference type="SUPFAM" id="SSF49344">
    <property type="entry name" value="CBD9-like"/>
    <property type="match status" value="1"/>
</dbReference>
<reference evidence="2" key="1">
    <citation type="submission" date="2022-01" db="EMBL/GenBank/DDBJ databases">
        <authorList>
            <person name="Wang Y."/>
        </authorList>
    </citation>
    <scope>NUCLEOTIDE SEQUENCE</scope>
    <source>
        <strain evidence="2">WB101</strain>
    </source>
</reference>
<dbReference type="Gene3D" id="2.60.40.1190">
    <property type="match status" value="1"/>
</dbReference>
<dbReference type="Proteomes" id="UP001165366">
    <property type="component" value="Unassembled WGS sequence"/>
</dbReference>
<dbReference type="EMBL" id="JAKLWS010000010">
    <property type="protein sequence ID" value="MCG2588917.1"/>
    <property type="molecule type" value="Genomic_DNA"/>
</dbReference>
<reference evidence="2" key="2">
    <citation type="submission" date="2024-05" db="EMBL/GenBank/DDBJ databases">
        <title>Rhodohalobacter halophilus gen. nov., sp. nov., a moderately halophilic member of the family Balneolaceae.</title>
        <authorList>
            <person name="Xia J."/>
        </authorList>
    </citation>
    <scope>NUCLEOTIDE SEQUENCE</scope>
    <source>
        <strain evidence="2">WB101</strain>
    </source>
</reference>
<keyword evidence="3" id="KW-1185">Reference proteome</keyword>
<accession>A0ABS9KDI9</accession>
<dbReference type="RefSeq" id="WP_237853977.1">
    <property type="nucleotide sequence ID" value="NZ_JAKLWS010000010.1"/>
</dbReference>
<dbReference type="InterPro" id="IPR045670">
    <property type="entry name" value="DUF5916"/>
</dbReference>
<evidence type="ECO:0000313" key="3">
    <source>
        <dbReference type="Proteomes" id="UP001165366"/>
    </source>
</evidence>
<dbReference type="CDD" id="cd09618">
    <property type="entry name" value="CBM9_like_2"/>
    <property type="match status" value="1"/>
</dbReference>
<organism evidence="2 3">
    <name type="scientific">Rhodohalobacter sulfatireducens</name>
    <dbReference type="NCBI Taxonomy" id="2911366"/>
    <lineage>
        <taxon>Bacteria</taxon>
        <taxon>Pseudomonadati</taxon>
        <taxon>Balneolota</taxon>
        <taxon>Balneolia</taxon>
        <taxon>Balneolales</taxon>
        <taxon>Balneolaceae</taxon>
        <taxon>Rhodohalobacter</taxon>
    </lineage>
</organism>
<protein>
    <submittedName>
        <fullName evidence="2">Carbohydrate binding family 9 domain-containing protein</fullName>
    </submittedName>
</protein>
<proteinExistence type="predicted"/>
<name>A0ABS9KDI9_9BACT</name>
<feature type="domain" description="DUF5916" evidence="1">
    <location>
        <begin position="230"/>
        <end position="329"/>
    </location>
</feature>
<evidence type="ECO:0000313" key="2">
    <source>
        <dbReference type="EMBL" id="MCG2588917.1"/>
    </source>
</evidence>
<evidence type="ECO:0000259" key="1">
    <source>
        <dbReference type="Pfam" id="PF19313"/>
    </source>
</evidence>
<dbReference type="Pfam" id="PF19313">
    <property type="entry name" value="DUF5916"/>
    <property type="match status" value="1"/>
</dbReference>
<gene>
    <name evidence="2" type="ORF">L6773_10085</name>
</gene>
<comment type="caution">
    <text evidence="2">The sequence shown here is derived from an EMBL/GenBank/DDBJ whole genome shotgun (WGS) entry which is preliminary data.</text>
</comment>
<sequence>MSFAWIGFLNGQKINEDYRLHIKKASSDIQVDGVIDEHAWREAEIATDFFMITPMDTSYAELQTDVRMTYDEEYLYLLVENYRAEPGTENVVESLRRDFSFPLNDNFLLAMDTFDDKTNGFSFGANAAGAEWDGMMYNGGRMNLSWDNKWISTVVNYEDKWVFEAAIPFKSIRYDDEITEWGINFSRFDLTSTEKSAWAPVPRQFPSVSLAYTGVLVWDEPPPPAGSNISIIPHVLGGINHDFQKEDSRSYERDAGLNAKIGLSSSLTLDLTVNPDFSQVEVDEQIVDLERFELFFPEKRQFFLENEDLFASFGNEDIRPFFSRRIGLDAPIHAGGRLSGQINQNWRLGVMNMQTGSADNIQKPGQNFSVVSLKRRVSSRSNIGFLFVNMESTGDLFDESDTQYMAPEYDRNVGVEYNLATANNLWTGKFMMLKSFAPGENDRSFSHAANLLYSDGNWRAEWAQEYVGRDYSARVGFVPRRGYVRWNPNLQYLFFPSGGGSVLSHGPSVRSSVYFNEDFQLTDYENRFAYNLNFRNRSELSAFVSNYFVELQEPFDPTNVTGEFLQPGTEHEAFRYGLEFNSHPQNSFTYSFSAENGSFYADGDLLTLASELGYRFQPYVNVSLSTSYNDLGLPQPWGDFDFWLIGTRLDITFTKNLYLTSFTQYNEQFDNVNINTRLQWRFQPASDLFIVYTDNYIPGSFDVKNRALLFKFTYWWNI</sequence>